<dbReference type="SUPFAM" id="SSF103515">
    <property type="entry name" value="Autotransporter"/>
    <property type="match status" value="1"/>
</dbReference>
<dbReference type="InterPro" id="IPR005546">
    <property type="entry name" value="Autotransporte_beta"/>
</dbReference>
<accession>A0A378NT05</accession>
<dbReference type="Gene3D" id="2.160.20.20">
    <property type="match status" value="1"/>
</dbReference>
<dbReference type="Gene3D" id="2.40.128.130">
    <property type="entry name" value="Autotransporter beta-domain"/>
    <property type="match status" value="1"/>
</dbReference>
<keyword evidence="1" id="KW-0732">Signal</keyword>
<dbReference type="Proteomes" id="UP000255234">
    <property type="component" value="Unassembled WGS sequence"/>
</dbReference>
<dbReference type="GO" id="GO:0019867">
    <property type="term" value="C:outer membrane"/>
    <property type="evidence" value="ECO:0007669"/>
    <property type="project" value="InterPro"/>
</dbReference>
<name>A0A378NT05_9FIRM</name>
<dbReference type="InterPro" id="IPR012332">
    <property type="entry name" value="Autotransporter_pectin_lyase_C"/>
</dbReference>
<evidence type="ECO:0000313" key="4">
    <source>
        <dbReference type="Proteomes" id="UP000255234"/>
    </source>
</evidence>
<dbReference type="NCBIfam" id="TIGR01414">
    <property type="entry name" value="autotrans_barl"/>
    <property type="match status" value="1"/>
</dbReference>
<dbReference type="SMART" id="SM00869">
    <property type="entry name" value="Autotransporter"/>
    <property type="match status" value="1"/>
</dbReference>
<feature type="domain" description="Autotransporter" evidence="2">
    <location>
        <begin position="2030"/>
        <end position="2301"/>
    </location>
</feature>
<dbReference type="InterPro" id="IPR011050">
    <property type="entry name" value="Pectin_lyase_fold/virulence"/>
</dbReference>
<reference evidence="3 4" key="1">
    <citation type="submission" date="2018-06" db="EMBL/GenBank/DDBJ databases">
        <authorList>
            <consortium name="Pathogen Informatics"/>
            <person name="Doyle S."/>
        </authorList>
    </citation>
    <scope>NUCLEOTIDE SEQUENCE [LARGE SCALE GENOMIC DNA]</scope>
    <source>
        <strain evidence="3 4">NCTC10571</strain>
    </source>
</reference>
<evidence type="ECO:0000259" key="2">
    <source>
        <dbReference type="PROSITE" id="PS51208"/>
    </source>
</evidence>
<dbReference type="InterPro" id="IPR036709">
    <property type="entry name" value="Autotransporte_beta_dom_sf"/>
</dbReference>
<organism evidence="3 4">
    <name type="scientific">Megamonas hypermegale</name>
    <dbReference type="NCBI Taxonomy" id="158847"/>
    <lineage>
        <taxon>Bacteria</taxon>
        <taxon>Bacillati</taxon>
        <taxon>Bacillota</taxon>
        <taxon>Negativicutes</taxon>
        <taxon>Selenomonadales</taxon>
        <taxon>Selenomonadaceae</taxon>
        <taxon>Megamonas</taxon>
    </lineage>
</organism>
<dbReference type="PROSITE" id="PS51208">
    <property type="entry name" value="AUTOTRANSPORTER"/>
    <property type="match status" value="1"/>
</dbReference>
<feature type="signal peptide" evidence="1">
    <location>
        <begin position="1"/>
        <end position="26"/>
    </location>
</feature>
<proteinExistence type="predicted"/>
<dbReference type="SUPFAM" id="SSF51126">
    <property type="entry name" value="Pectin lyase-like"/>
    <property type="match status" value="1"/>
</dbReference>
<dbReference type="RefSeq" id="WP_115151396.1">
    <property type="nucleotide sequence ID" value="NZ_UGPP01000001.1"/>
</dbReference>
<dbReference type="EMBL" id="UGPP01000001">
    <property type="protein sequence ID" value="STY70996.1"/>
    <property type="molecule type" value="Genomic_DNA"/>
</dbReference>
<dbReference type="Pfam" id="PF03797">
    <property type="entry name" value="Autotransporter"/>
    <property type="match status" value="1"/>
</dbReference>
<evidence type="ECO:0000256" key="1">
    <source>
        <dbReference type="SAM" id="SignalP"/>
    </source>
</evidence>
<protein>
    <submittedName>
        <fullName evidence="3">P.93</fullName>
    </submittedName>
</protein>
<dbReference type="InterPro" id="IPR006315">
    <property type="entry name" value="OM_autotransptr_brl_dom"/>
</dbReference>
<sequence>MKKKLIKRVIFFMISCNMVVFTPTWASQEIKNTITSSSIKVSDGSIKNIVNDDINIIDTNVRDEYGIFSNNGGKLNIDVDSLTIEHNIDRSNMFTSILSQGNTSQGSRSLIDIKTINDINIDNTAQELEQINAINVKDNANLNLLSKNGDININSNLNINRRLYDVNNSIINVENNSVLKLDAKNMNINSTITDSYGQRLFNNYGINVKNSQLNINNQENMQINSTISGRGFDNYGVYVYDNLNQGSKVDIVNNGDLIINTNDNSSRNHSYGIFVINENNTDDETSVNINSKNNVVNTKSTGIEVSGELSNVNITASAGSNVIKALGDVDSTGIEVNDNGTLYLNAKDYNIVTSDYTGIHVSYADDKQSNITLNANNNIVNAVGTGILSFSNGNINLNALNGNNAFTSNYIGISLMDNSQVNLKADKGENYFKIDEGIAILSSQSNVLAQANKNILEGIEGISSIDKSEVKLQAIDSNTINAKEFGIYTKEQGVVNLNATNANNTVYVENGYGISGNNSAININSQSGNNSIEVAQGIAIEANNGSNISVNANKGQNNIKSSDIAISVNKNNIDKDIATTRTDTIVRIIGKDNIINANTAIDNIDGGNVEIIASKNNSIDGLVHAENKANIKIQGKVNYLKNDKDNAIESNNANVLVQGNENVIEAAKGISTVNNGIVNLQATDSNTIKAQEFGIYTKENSQVNLNAINVDNIVYVDNGYGISGNNSAINIDSQSGNNSIEIAQGIAIEANNGSNISVNANKGQNNIKASDTAISVNKNNIDKDIATTSTNTVVKVTGKDNIINATTAIDNIDGGNVEIIASENNSINGLVNVENKANTKIQGKVNYLKNNKDNAIESNNANLLVQGNENIIEATKGISNVNNGIVNLQSTNSNIIKAKEFGVYTKENSQVNLNTVNADNIVYVDNGYGISGNNSAINIDSQSGNNSIEVAQGIAVEANNGSNISVNANKGQNNIKASNTAISVNKNNIDKDIATTSTNTVVKIAGKDNIINATTAIDNIDGGNVEIIASENNSINGLVNVEHKANTKIQGKINYLKNDKDNAIESNNANVLVQGNENIIEATKGISNVNNGIVNLQSTNSNIIKAKEFGVYTKENSQVNLNTVNADNIVYVDNGYGISGNNSAINIDSQSGNNSIEVAQGIAVEANNGSNISVNANKGQNNIKASNTAISVNKNNIDKDIATTSTNTVVKIAGKDNIINATTAIDNIDGGNVEIIASENNSINGLVNVEHKANTKIQGKINYLKNDKDNAIESNNANVLVQGNENIIEATKGISNVNNGIVNLQSTNSNIIKAKEFGIYTKENSQVNLNTVNADNIVYVDNGYGISGNNSAINIDSQSGNNSIEVAKGIAIEANNGSNISLNANKGQNNIKASDTAISVNKNNIDKDIDTTSTDTVVKIAGKDNIINATTAIDNIDDGNVEIIASENNSINGLVHAENKANIKIQGKINYLKNDKDNAIESNNANVLVQGDKSTIEATKGISTVNNGIVNLQATDSNTIKAQEFGIYTKENSQVNLNAINADNIVYVDNGYGISGNDSTININSQSGNNSIEVAHGITVEVNNGSNISLNANKGQNNIKSSDIAISVNKNNIDKDIATTSTSTVVKITGKDNIINATTAIDNIDGGNVEIIASENNSIDGLIHAKNKANTKIQGKVNYLKNDNGQSVIWADAGTIDITGTSIIQANSQQVALLANNDMNDLNQGIIIASFGQNSVIKGDIIAKDNGLIKLNVSNSNDDVSGLIIDGNILAENQGNISLDIGNNSLITGNINDYSYLADLNNQNLKQENLAGNISIDFNNKSRWNVVGQSFISKINTKENNIIDMVGYNTENKPHSLMVKEFNGDSNFVMNLNGNRQNTDMVYLNSGTGNYNVILANAVTKNDIGQNGLRFATVGDKNKQVFKNAVAYNDGFFNIKYQIASEDYDVNNGENTLYNNGDNSDLLTENRPGNNIINNIFGNNEDAVNYKLVNIEEKTLSNAGKTILNMTKANYDVAVFMGRLDKRMGDVHYLNKNDDGIWFRLRHDRIEKDLGYTVDGNMYELGYDKLFLKDNGQERLGLAFDYMKGSTSYDDIAGKGNNSRKGIWLYDTWIGDDGHYSDYILKWGHLENDFEIAGTKKLNLIKGNYDNDVFSASAEYGYMKNLKNDWYITPQVQLQLAKVTGADYITNQNTNVHVDGIDSIIGRAGFKLGRNFGDNKKSTFYLKADVLREFLGEQFVSVKDVTSDNEYVGFKYDHSGYWYDVGFGFNIETKKDSYAFLDVERRFGNGNKNSYQINGGFYWAL</sequence>
<feature type="chain" id="PRO_5016656232" evidence="1">
    <location>
        <begin position="27"/>
        <end position="2301"/>
    </location>
</feature>
<evidence type="ECO:0000313" key="3">
    <source>
        <dbReference type="EMBL" id="STY70996.1"/>
    </source>
</evidence>
<gene>
    <name evidence="3" type="primary">prn</name>
    <name evidence="3" type="ORF">NCTC10571_01146</name>
</gene>